<accession>A0A0A8ZTK7</accession>
<evidence type="ECO:0000313" key="1">
    <source>
        <dbReference type="EMBL" id="JAD42106.1"/>
    </source>
</evidence>
<reference evidence="1" key="1">
    <citation type="submission" date="2014-09" db="EMBL/GenBank/DDBJ databases">
        <authorList>
            <person name="Magalhaes I.L.F."/>
            <person name="Oliveira U."/>
            <person name="Santos F.R."/>
            <person name="Vidigal T.H.D.A."/>
            <person name="Brescovit A.D."/>
            <person name="Santos A.J."/>
        </authorList>
    </citation>
    <scope>NUCLEOTIDE SEQUENCE</scope>
    <source>
        <tissue evidence="1">Shoot tissue taken approximately 20 cm above the soil surface</tissue>
    </source>
</reference>
<reference evidence="1" key="2">
    <citation type="journal article" date="2015" name="Data Brief">
        <title>Shoot transcriptome of the giant reed, Arundo donax.</title>
        <authorList>
            <person name="Barrero R.A."/>
            <person name="Guerrero F.D."/>
            <person name="Moolhuijzen P."/>
            <person name="Goolsby J.A."/>
            <person name="Tidwell J."/>
            <person name="Bellgard S.E."/>
            <person name="Bellgard M.I."/>
        </authorList>
    </citation>
    <scope>NUCLEOTIDE SEQUENCE</scope>
    <source>
        <tissue evidence="1">Shoot tissue taken approximately 20 cm above the soil surface</tissue>
    </source>
</reference>
<dbReference type="AlphaFoldDB" id="A0A0A8ZTK7"/>
<sequence length="16" mass="1677">MGSKFRSLLPANSDPG</sequence>
<dbReference type="EMBL" id="GBRH01255789">
    <property type="protein sequence ID" value="JAD42106.1"/>
    <property type="molecule type" value="Transcribed_RNA"/>
</dbReference>
<name>A0A0A8ZTK7_ARUDO</name>
<organism evidence="1">
    <name type="scientific">Arundo donax</name>
    <name type="common">Giant reed</name>
    <name type="synonym">Donax arundinaceus</name>
    <dbReference type="NCBI Taxonomy" id="35708"/>
    <lineage>
        <taxon>Eukaryota</taxon>
        <taxon>Viridiplantae</taxon>
        <taxon>Streptophyta</taxon>
        <taxon>Embryophyta</taxon>
        <taxon>Tracheophyta</taxon>
        <taxon>Spermatophyta</taxon>
        <taxon>Magnoliopsida</taxon>
        <taxon>Liliopsida</taxon>
        <taxon>Poales</taxon>
        <taxon>Poaceae</taxon>
        <taxon>PACMAD clade</taxon>
        <taxon>Arundinoideae</taxon>
        <taxon>Arundineae</taxon>
        <taxon>Arundo</taxon>
    </lineage>
</organism>
<protein>
    <submittedName>
        <fullName evidence="1">Uncharacterized protein</fullName>
    </submittedName>
</protein>
<proteinExistence type="predicted"/>